<dbReference type="Gene3D" id="3.40.630.10">
    <property type="entry name" value="Zn peptidases"/>
    <property type="match status" value="1"/>
</dbReference>
<dbReference type="PROSITE" id="PS00759">
    <property type="entry name" value="ARGE_DAPE_CPG2_2"/>
    <property type="match status" value="1"/>
</dbReference>
<reference evidence="6 7" key="1">
    <citation type="submission" date="2020-12" db="EMBL/GenBank/DDBJ databases">
        <title>Revised draft genomes of Rhodomicrobium vannielii ATCC 17100 and Rhodomicrobium udaipurense JA643.</title>
        <authorList>
            <person name="Conners E.M."/>
            <person name="Davenport E.J."/>
            <person name="Bose A."/>
        </authorList>
    </citation>
    <scope>NUCLEOTIDE SEQUENCE [LARGE SCALE GENOMIC DNA]</scope>
    <source>
        <strain evidence="6 7">JA643</strain>
    </source>
</reference>
<evidence type="ECO:0000256" key="2">
    <source>
        <dbReference type="ARBA" id="ARBA00022723"/>
    </source>
</evidence>
<dbReference type="AlphaFoldDB" id="A0A8I1KIR7"/>
<evidence type="ECO:0000256" key="1">
    <source>
        <dbReference type="ARBA" id="ARBA00001947"/>
    </source>
</evidence>
<dbReference type="InterPro" id="IPR050072">
    <property type="entry name" value="Peptidase_M20A"/>
</dbReference>
<dbReference type="CDD" id="cd08659">
    <property type="entry name" value="M20_ArgE_DapE-like"/>
    <property type="match status" value="1"/>
</dbReference>
<feature type="domain" description="Peptidase M20 dimerisation" evidence="5">
    <location>
        <begin position="171"/>
        <end position="269"/>
    </location>
</feature>
<evidence type="ECO:0000256" key="4">
    <source>
        <dbReference type="ARBA" id="ARBA00022833"/>
    </source>
</evidence>
<keyword evidence="2" id="KW-0479">Metal-binding</keyword>
<evidence type="ECO:0000256" key="3">
    <source>
        <dbReference type="ARBA" id="ARBA00022801"/>
    </source>
</evidence>
<dbReference type="InterPro" id="IPR036264">
    <property type="entry name" value="Bact_exopeptidase_dim_dom"/>
</dbReference>
<keyword evidence="4" id="KW-0862">Zinc</keyword>
<keyword evidence="3" id="KW-0378">Hydrolase</keyword>
<gene>
    <name evidence="6" type="ORF">JDN41_15655</name>
</gene>
<dbReference type="PANTHER" id="PTHR43808">
    <property type="entry name" value="ACETYLORNITHINE DEACETYLASE"/>
    <property type="match status" value="1"/>
</dbReference>
<dbReference type="EMBL" id="JAEMUK010000083">
    <property type="protein sequence ID" value="MBJ7544990.1"/>
    <property type="molecule type" value="Genomic_DNA"/>
</dbReference>
<protein>
    <submittedName>
        <fullName evidence="6">M20 family metallopeptidase</fullName>
    </submittedName>
</protein>
<dbReference type="Gene3D" id="3.30.70.360">
    <property type="match status" value="1"/>
</dbReference>
<dbReference type="InterPro" id="IPR011650">
    <property type="entry name" value="Peptidase_M20_dimer"/>
</dbReference>
<dbReference type="PANTHER" id="PTHR43808:SF32">
    <property type="entry name" value="ARGE_DAPE-RELATED DEACYLASE"/>
    <property type="match status" value="1"/>
</dbReference>
<keyword evidence="7" id="KW-1185">Reference proteome</keyword>
<proteinExistence type="predicted"/>
<name>A0A8I1KIR7_9HYPH</name>
<dbReference type="SUPFAM" id="SSF53187">
    <property type="entry name" value="Zn-dependent exopeptidases"/>
    <property type="match status" value="1"/>
</dbReference>
<comment type="caution">
    <text evidence="6">The sequence shown here is derived from an EMBL/GenBank/DDBJ whole genome shotgun (WGS) entry which is preliminary data.</text>
</comment>
<organism evidence="6 7">
    <name type="scientific">Rhodomicrobium udaipurense</name>
    <dbReference type="NCBI Taxonomy" id="1202716"/>
    <lineage>
        <taxon>Bacteria</taxon>
        <taxon>Pseudomonadati</taxon>
        <taxon>Pseudomonadota</taxon>
        <taxon>Alphaproteobacteria</taxon>
        <taxon>Hyphomicrobiales</taxon>
        <taxon>Hyphomicrobiaceae</taxon>
        <taxon>Rhodomicrobium</taxon>
    </lineage>
</organism>
<evidence type="ECO:0000259" key="5">
    <source>
        <dbReference type="Pfam" id="PF07687"/>
    </source>
</evidence>
<dbReference type="SUPFAM" id="SSF55031">
    <property type="entry name" value="Bacterial exopeptidase dimerisation domain"/>
    <property type="match status" value="1"/>
</dbReference>
<dbReference type="GO" id="GO:0016787">
    <property type="term" value="F:hydrolase activity"/>
    <property type="evidence" value="ECO:0007669"/>
    <property type="project" value="UniProtKB-KW"/>
</dbReference>
<evidence type="ECO:0000313" key="7">
    <source>
        <dbReference type="Proteomes" id="UP000623250"/>
    </source>
</evidence>
<dbReference type="Pfam" id="PF01546">
    <property type="entry name" value="Peptidase_M20"/>
    <property type="match status" value="1"/>
</dbReference>
<evidence type="ECO:0000313" key="6">
    <source>
        <dbReference type="EMBL" id="MBJ7544990.1"/>
    </source>
</evidence>
<comment type="cofactor">
    <cofactor evidence="1">
        <name>Zn(2+)</name>
        <dbReference type="ChEBI" id="CHEBI:29105"/>
    </cofactor>
</comment>
<accession>A0A8I1KIR7</accession>
<dbReference type="Pfam" id="PF07687">
    <property type="entry name" value="M20_dimer"/>
    <property type="match status" value="1"/>
</dbReference>
<dbReference type="InterPro" id="IPR002933">
    <property type="entry name" value="Peptidase_M20"/>
</dbReference>
<dbReference type="GO" id="GO:0046872">
    <property type="term" value="F:metal ion binding"/>
    <property type="evidence" value="ECO:0007669"/>
    <property type="project" value="UniProtKB-KW"/>
</dbReference>
<sequence length="372" mass="39086">MISAIHLTQELIRFDTVNPPGNEAPCARYLGGILDAAGFSIKHPSIGDNRENLIAVIGGTSEKRPICFSGHTDVVPLGAAPWTVEPFGGELAFGRVHGRGSSDMKGGVAAFVAAAVKLAPRLEGTPGLVLVITAGEERGCEGSNHMKKHGLLPPAGAIVIGEPTANRPLAGHKGVFWLEGVAKGVTAHGSMPEQGVNAVYKAARAALALETFDFSGDAHPVLGRPTVNVGWLKGGMNINSVPDEARLGLDVRIVPGLDRKELVERFTRAAGGCVSFHVTSTADPVWTDPNDPWMADVIHVVGDVTGDEPTFGGAPYFTDAGALKPGMGNPPVVILGPGEPEQAHQTDEWCSVQRIEEAEAIYTDLIVRWCGL</sequence>
<dbReference type="RefSeq" id="WP_037240802.1">
    <property type="nucleotide sequence ID" value="NZ_JAEMUK010000083.1"/>
</dbReference>
<dbReference type="InterPro" id="IPR001261">
    <property type="entry name" value="ArgE/DapE_CS"/>
</dbReference>
<dbReference type="Proteomes" id="UP000623250">
    <property type="component" value="Unassembled WGS sequence"/>
</dbReference>